<dbReference type="RefSeq" id="XP_022090022.1">
    <property type="nucleotide sequence ID" value="XM_022234330.1"/>
</dbReference>
<evidence type="ECO:0000256" key="9">
    <source>
        <dbReference type="SAM" id="MobiDB-lite"/>
    </source>
</evidence>
<feature type="region of interest" description="Disordered" evidence="9">
    <location>
        <begin position="590"/>
        <end position="614"/>
    </location>
</feature>
<accession>A0A8B7Y9V7</accession>
<dbReference type="GO" id="GO:0060271">
    <property type="term" value="P:cilium assembly"/>
    <property type="evidence" value="ECO:0007669"/>
    <property type="project" value="InterPro"/>
</dbReference>
<keyword evidence="7" id="KW-0966">Cell projection</keyword>
<dbReference type="PROSITE" id="PS50896">
    <property type="entry name" value="LISH"/>
    <property type="match status" value="1"/>
</dbReference>
<keyword evidence="12" id="KW-1185">Reference proteome</keyword>
<gene>
    <name evidence="13 14 15 16 17" type="primary">LOC110978959</name>
</gene>
<dbReference type="Pfam" id="PF21050">
    <property type="entry name" value="ARMC9_ARM"/>
    <property type="match status" value="1"/>
</dbReference>
<dbReference type="OrthoDB" id="538223at2759"/>
<dbReference type="InterPro" id="IPR048959">
    <property type="entry name" value="ARMC9_ARM_dom"/>
</dbReference>
<keyword evidence="4" id="KW-0963">Cytoplasm</keyword>
<feature type="compositionally biased region" description="Polar residues" evidence="9">
    <location>
        <begin position="756"/>
        <end position="771"/>
    </location>
</feature>
<dbReference type="GO" id="GO:0036064">
    <property type="term" value="C:ciliary basal body"/>
    <property type="evidence" value="ECO:0007669"/>
    <property type="project" value="InterPro"/>
</dbReference>
<dbReference type="KEGG" id="aplc:110978959"/>
<name>A0A8B7Y9V7_ACAPL</name>
<sequence>MMGSNRASGNTLVAFEDDLNSIVKEYLEFCSFKTTLKSFESEARERGKHLKPLPKRPWDMKKKDLQSNLLSLFKAGSRKEFFQLWDENIPESVKANDPVCKKLEFYLSIYFAIYPIKYQLTTGKKSKIKVEDSMLAFKTFLESRGAVLSQTTEFLPFYALPFVPDPTKHPSYKELFQDSWVPDLQIRLEKFLMLTLPAHPQPRLFEIYQDLNNKNAEQMNQIQQNLVEAEKRCMTYIKRYNKLQADYHNLIGITAELVDSLESCINGDPVTPEYLQTVCQRLFSNQLRESVDVNRPSTAGEMFRASFAPPSPIPEERSKEDVPLLPSLDYERVKNDMINAPSRQRELLLQALRWRLTRSEPGEQRDTVLAAYIQHDLLGCAEDTDHRDAVMDSLKSGDEVTQQYMARLFNAFASLSSGRNYLGKNENLVSILQMALQSEDKDPITRENVLGALQKLSLKRHLQTSMINAGIIKWLISVLEDSDSLSDYTLEYSVALLMNLCLRTAGKTKCISDKANILKVLSDLLGHEDQEIRPYVNGTLYSILSVQEIREEAKAMGMEETLKCFIKEDTPEMNRQIHFIIKQLNTDVVTEDVESDDEEEEEEGEEDQDQDAMEADLDKAEAIKAKPGELAGEKLLSTEYLGMLTNAQYLCLSEDKGAAMDEKPFSRPESERQSATTSVQRSAASERHSAVDVSDGQNIPVAGSKSNEQVVRPPTRSGSHSSQHSHLAVAAAGDSNELELDKGKTVSRETVDNKTVRNPSTKPVNSANGPSSAKYMSEYELAFASRPKIPRDSISSKGRPSSRGMTPPPAPKASGSPPLSRPNTGGSRQTKTGSRSDARNTSLPPVENVELDYQALNRPRSSASVLSVMSSVSLHIGSGSSDHPSREPSGLASVKNMSSLKQTGSGHYGSGSSRSRKK</sequence>
<evidence type="ECO:0000313" key="12">
    <source>
        <dbReference type="Proteomes" id="UP000694845"/>
    </source>
</evidence>
<feature type="region of interest" description="Disordered" evidence="9">
    <location>
        <begin position="660"/>
        <end position="854"/>
    </location>
</feature>
<proteinExistence type="predicted"/>
<comment type="subcellular location">
    <subcellularLocation>
        <location evidence="2">Cytoplasm</location>
        <location evidence="2">Cytoskeleton</location>
        <location evidence="2">Cilium basal body</location>
    </subcellularLocation>
    <subcellularLocation>
        <location evidence="1">Cytoplasm</location>
        <location evidence="1">Cytoskeleton</location>
        <location evidence="1">Microtubule organizing center</location>
        <location evidence="1">Centrosome</location>
        <location evidence="1">Centriole</location>
    </subcellularLocation>
</comment>
<dbReference type="InterPro" id="IPR016024">
    <property type="entry name" value="ARM-type_fold"/>
</dbReference>
<evidence type="ECO:0000313" key="15">
    <source>
        <dbReference type="RefSeq" id="XP_022090023.1"/>
    </source>
</evidence>
<reference evidence="13 14" key="1">
    <citation type="submission" date="2025-04" db="UniProtKB">
        <authorList>
            <consortium name="RefSeq"/>
        </authorList>
    </citation>
    <scope>IDENTIFICATION</scope>
</reference>
<dbReference type="RefSeq" id="XP_022090024.1">
    <property type="nucleotide sequence ID" value="XM_022234332.1"/>
</dbReference>
<dbReference type="GeneID" id="110978959"/>
<feature type="compositionally biased region" description="Basic and acidic residues" evidence="9">
    <location>
        <begin position="660"/>
        <end position="672"/>
    </location>
</feature>
<dbReference type="GO" id="GO:0097542">
    <property type="term" value="C:ciliary tip"/>
    <property type="evidence" value="ECO:0007669"/>
    <property type="project" value="TreeGrafter"/>
</dbReference>
<feature type="compositionally biased region" description="Polar residues" evidence="9">
    <location>
        <begin position="716"/>
        <end position="725"/>
    </location>
</feature>
<protein>
    <recommendedName>
        <fullName evidence="3">LisH domain-containing protein ARMC9</fullName>
    </recommendedName>
</protein>
<dbReference type="Pfam" id="PF21051">
    <property type="entry name" value="ARMC9_LisH"/>
    <property type="match status" value="1"/>
</dbReference>
<feature type="coiled-coil region" evidence="8">
    <location>
        <begin position="208"/>
        <end position="246"/>
    </location>
</feature>
<evidence type="ECO:0000256" key="8">
    <source>
        <dbReference type="SAM" id="Coils"/>
    </source>
</evidence>
<dbReference type="Proteomes" id="UP000694845">
    <property type="component" value="Unplaced"/>
</dbReference>
<dbReference type="SUPFAM" id="SSF48371">
    <property type="entry name" value="ARM repeat"/>
    <property type="match status" value="1"/>
</dbReference>
<dbReference type="InterPro" id="IPR048957">
    <property type="entry name" value="ARMC9_LisH"/>
</dbReference>
<evidence type="ECO:0000256" key="1">
    <source>
        <dbReference type="ARBA" id="ARBA00004114"/>
    </source>
</evidence>
<feature type="domain" description="LisH" evidence="10">
    <location>
        <begin position="466"/>
        <end position="585"/>
    </location>
</feature>
<dbReference type="RefSeq" id="XP_022090021.1">
    <property type="nucleotide sequence ID" value="XM_022234329.1"/>
</dbReference>
<feature type="domain" description="ARMC9 CTLH-like" evidence="11">
    <location>
        <begin position="64"/>
        <end position="196"/>
    </location>
</feature>
<feature type="compositionally biased region" description="Polar residues" evidence="9">
    <location>
        <begin position="673"/>
        <end position="683"/>
    </location>
</feature>
<evidence type="ECO:0000256" key="7">
    <source>
        <dbReference type="ARBA" id="ARBA00023273"/>
    </source>
</evidence>
<evidence type="ECO:0000256" key="4">
    <source>
        <dbReference type="ARBA" id="ARBA00022490"/>
    </source>
</evidence>
<evidence type="ECO:0000256" key="6">
    <source>
        <dbReference type="ARBA" id="ARBA00023212"/>
    </source>
</evidence>
<feature type="region of interest" description="Disordered" evidence="9">
    <location>
        <begin position="874"/>
        <end position="918"/>
    </location>
</feature>
<keyword evidence="8" id="KW-0175">Coiled coil</keyword>
<feature type="compositionally biased region" description="Polar residues" evidence="9">
    <location>
        <begin position="821"/>
        <end position="843"/>
    </location>
</feature>
<dbReference type="PANTHER" id="PTHR14881:SF4">
    <property type="entry name" value="LISH DOMAIN-CONTAINING PROTEIN ARMC9"/>
    <property type="match status" value="1"/>
</dbReference>
<organism evidence="12 16">
    <name type="scientific">Acanthaster planci</name>
    <name type="common">Crown-of-thorns starfish</name>
    <dbReference type="NCBI Taxonomy" id="133434"/>
    <lineage>
        <taxon>Eukaryota</taxon>
        <taxon>Metazoa</taxon>
        <taxon>Echinodermata</taxon>
        <taxon>Eleutherozoa</taxon>
        <taxon>Asterozoa</taxon>
        <taxon>Asteroidea</taxon>
        <taxon>Valvatacea</taxon>
        <taxon>Valvatida</taxon>
        <taxon>Acanthasteridae</taxon>
        <taxon>Acanthaster</taxon>
    </lineage>
</organism>
<evidence type="ECO:0000313" key="13">
    <source>
        <dbReference type="RefSeq" id="XP_022090021.1"/>
    </source>
</evidence>
<keyword evidence="6" id="KW-0206">Cytoskeleton</keyword>
<dbReference type="PANTHER" id="PTHR14881">
    <property type="entry name" value="LISH DOMAIN-CONTAINING PROTEIN ARMC9"/>
    <property type="match status" value="1"/>
</dbReference>
<dbReference type="RefSeq" id="XP_022090023.1">
    <property type="nucleotide sequence ID" value="XM_022234331.1"/>
</dbReference>
<evidence type="ECO:0000256" key="3">
    <source>
        <dbReference type="ARBA" id="ARBA00021146"/>
    </source>
</evidence>
<evidence type="ECO:0000259" key="10">
    <source>
        <dbReference type="Pfam" id="PF21050"/>
    </source>
</evidence>
<evidence type="ECO:0000259" key="11">
    <source>
        <dbReference type="Pfam" id="PF23138"/>
    </source>
</evidence>
<dbReference type="Pfam" id="PF23138">
    <property type="entry name" value="CTLH_Armc9"/>
    <property type="match status" value="1"/>
</dbReference>
<dbReference type="AlphaFoldDB" id="A0A8B7Y9V7"/>
<dbReference type="GO" id="GO:0005814">
    <property type="term" value="C:centriole"/>
    <property type="evidence" value="ECO:0007669"/>
    <property type="project" value="UniProtKB-SubCell"/>
</dbReference>
<keyword evidence="5" id="KW-0970">Cilium biogenesis/degradation</keyword>
<dbReference type="InterPro" id="IPR040369">
    <property type="entry name" value="ARMC9"/>
</dbReference>
<dbReference type="RefSeq" id="XP_022090025.1">
    <property type="nucleotide sequence ID" value="XM_022234333.1"/>
</dbReference>
<evidence type="ECO:0000313" key="17">
    <source>
        <dbReference type="RefSeq" id="XP_022090025.1"/>
    </source>
</evidence>
<evidence type="ECO:0000256" key="2">
    <source>
        <dbReference type="ARBA" id="ARBA00004120"/>
    </source>
</evidence>
<dbReference type="InterPro" id="IPR056327">
    <property type="entry name" value="ARMC9_CTLH-like_dom"/>
</dbReference>
<dbReference type="Gene3D" id="1.25.10.10">
    <property type="entry name" value="Leucine-rich Repeat Variant"/>
    <property type="match status" value="1"/>
</dbReference>
<feature type="compositionally biased region" description="Basic and acidic residues" evidence="9">
    <location>
        <begin position="739"/>
        <end position="755"/>
    </location>
</feature>
<evidence type="ECO:0000256" key="5">
    <source>
        <dbReference type="ARBA" id="ARBA00022794"/>
    </source>
</evidence>
<dbReference type="FunFam" id="1.25.10.10:FF:000124">
    <property type="entry name" value="lisH domain-containing protein ARMC9 isoform X1"/>
    <property type="match status" value="1"/>
</dbReference>
<evidence type="ECO:0000313" key="16">
    <source>
        <dbReference type="RefSeq" id="XP_022090024.1"/>
    </source>
</evidence>
<dbReference type="InterPro" id="IPR011989">
    <property type="entry name" value="ARM-like"/>
</dbReference>
<evidence type="ECO:0000313" key="14">
    <source>
        <dbReference type="RefSeq" id="XP_022090022.1"/>
    </source>
</evidence>
<dbReference type="InterPro" id="IPR006594">
    <property type="entry name" value="LisH"/>
</dbReference>